<comment type="caution">
    <text evidence="2">The sequence shown here is derived from an EMBL/GenBank/DDBJ whole genome shotgun (WGS) entry which is preliminary data.</text>
</comment>
<evidence type="ECO:0000256" key="1">
    <source>
        <dbReference type="SAM" id="MobiDB-lite"/>
    </source>
</evidence>
<proteinExistence type="predicted"/>
<dbReference type="Proteomes" id="UP000266723">
    <property type="component" value="Unassembled WGS sequence"/>
</dbReference>
<accession>A0ABQ7CF08</accession>
<organism evidence="2 3">
    <name type="scientific">Brassica cretica</name>
    <name type="common">Mustard</name>
    <dbReference type="NCBI Taxonomy" id="69181"/>
    <lineage>
        <taxon>Eukaryota</taxon>
        <taxon>Viridiplantae</taxon>
        <taxon>Streptophyta</taxon>
        <taxon>Embryophyta</taxon>
        <taxon>Tracheophyta</taxon>
        <taxon>Spermatophyta</taxon>
        <taxon>Magnoliopsida</taxon>
        <taxon>eudicotyledons</taxon>
        <taxon>Gunneridae</taxon>
        <taxon>Pentapetalae</taxon>
        <taxon>rosids</taxon>
        <taxon>malvids</taxon>
        <taxon>Brassicales</taxon>
        <taxon>Brassicaceae</taxon>
        <taxon>Brassiceae</taxon>
        <taxon>Brassica</taxon>
    </lineage>
</organism>
<name>A0ABQ7CF08_BRACR</name>
<feature type="region of interest" description="Disordered" evidence="1">
    <location>
        <begin position="11"/>
        <end position="32"/>
    </location>
</feature>
<dbReference type="EMBL" id="QGKV02000832">
    <property type="protein sequence ID" value="KAF3550489.1"/>
    <property type="molecule type" value="Genomic_DNA"/>
</dbReference>
<reference evidence="2 3" key="1">
    <citation type="journal article" date="2020" name="BMC Genomics">
        <title>Intraspecific diversification of the crop wild relative Brassica cretica Lam. using demographic model selection.</title>
        <authorList>
            <person name="Kioukis A."/>
            <person name="Michalopoulou V.A."/>
            <person name="Briers L."/>
            <person name="Pirintsos S."/>
            <person name="Studholme D.J."/>
            <person name="Pavlidis P."/>
            <person name="Sarris P.F."/>
        </authorList>
    </citation>
    <scope>NUCLEOTIDE SEQUENCE [LARGE SCALE GENOMIC DNA]</scope>
    <source>
        <strain evidence="3">cv. PFS-1207/04</strain>
    </source>
</reference>
<evidence type="ECO:0000313" key="2">
    <source>
        <dbReference type="EMBL" id="KAF3550489.1"/>
    </source>
</evidence>
<keyword evidence="3" id="KW-1185">Reference proteome</keyword>
<protein>
    <submittedName>
        <fullName evidence="2">Uncharacterized protein</fullName>
    </submittedName>
</protein>
<evidence type="ECO:0000313" key="3">
    <source>
        <dbReference type="Proteomes" id="UP000266723"/>
    </source>
</evidence>
<gene>
    <name evidence="2" type="ORF">DY000_02007046</name>
</gene>
<sequence length="439" mass="49187">MINNSAWKLEAGGRTQNRGQGPIPGGMNPEPGGRNLEAGTWSNLFMEYFSPTDFVSCTVVSSSSLSLEYDIGSYPWPPNFLVGSAQIHVVDMLQWACVWSVVVPLIPMTWKWIIRKNHHDKTLPPWWGLVGVGRKFDGEAGNVCIDASAHTPDASAAPVAILSLSSGMTSVSVASCVISGLYPDLRQRDVRHVRLGTQRLDGLSSRNPEAGWTFVQEPGGWMDFCPGIRRLDGLSSWTPEAGSLEQCLPLSKPRSVFQCVVQLPLGRLKDGTRCVRFVNLEYRDASHSTSRRWVTREFFPRDSRTRRCCWDPEVSLGSEGHFWSPEAALDPKVSFRTRRLNPKFLRTRNICFRRDRVRRLPRQNYYRKSLTCLEGAGMGVMTKVPDFDAFHVWISRDYEGPRCALGCTGVLGSNDSILRLAHTDSCFMSHTHCCSLSKL</sequence>